<dbReference type="InterPro" id="IPR037208">
    <property type="entry name" value="Spo0E-like_sf"/>
</dbReference>
<dbReference type="SUPFAM" id="SSF140500">
    <property type="entry name" value="BAS1536-like"/>
    <property type="match status" value="1"/>
</dbReference>
<sequence length="79" mass="9412">MKRANHLRCHKIRKGVPVIKPFYYCYEKHDCLSEKIESIRLQLIQAVDNNKSFTDLTVVRLSQELDVYLLEFQKRSEAN</sequence>
<reference evidence="1 2" key="1">
    <citation type="submission" date="2021-11" db="EMBL/GenBank/DDBJ databases">
        <title>Draft genome sequence of Paenibacillus profundus YoMME, a new Gram-positive bacteria with exoelectrogenic properties.</title>
        <authorList>
            <person name="Hubenova Y."/>
            <person name="Hubenova E."/>
            <person name="Manasiev Y."/>
            <person name="Peykov S."/>
            <person name="Mitov M."/>
        </authorList>
    </citation>
    <scope>NUCLEOTIDE SEQUENCE [LARGE SCALE GENOMIC DNA]</scope>
    <source>
        <strain evidence="1 2">YoMME</strain>
    </source>
</reference>
<protein>
    <submittedName>
        <fullName evidence="1">Aspartyl-phosphate phosphatase Spo0E family protein</fullName>
    </submittedName>
</protein>
<organism evidence="1 2">
    <name type="scientific">Paenibacillus profundus</name>
    <dbReference type="NCBI Taxonomy" id="1173085"/>
    <lineage>
        <taxon>Bacteria</taxon>
        <taxon>Bacillati</taxon>
        <taxon>Bacillota</taxon>
        <taxon>Bacilli</taxon>
        <taxon>Bacillales</taxon>
        <taxon>Paenibacillaceae</taxon>
        <taxon>Paenibacillus</taxon>
    </lineage>
</organism>
<proteinExistence type="predicted"/>
<keyword evidence="2" id="KW-1185">Reference proteome</keyword>
<dbReference type="Proteomes" id="UP001199916">
    <property type="component" value="Unassembled WGS sequence"/>
</dbReference>
<evidence type="ECO:0000313" key="2">
    <source>
        <dbReference type="Proteomes" id="UP001199916"/>
    </source>
</evidence>
<evidence type="ECO:0000313" key="1">
    <source>
        <dbReference type="EMBL" id="MCE5171651.1"/>
    </source>
</evidence>
<dbReference type="Pfam" id="PF09388">
    <property type="entry name" value="SpoOE-like"/>
    <property type="match status" value="1"/>
</dbReference>
<dbReference type="EMBL" id="JAJNBZ010000019">
    <property type="protein sequence ID" value="MCE5171651.1"/>
    <property type="molecule type" value="Genomic_DNA"/>
</dbReference>
<accession>A0ABS8YMW3</accession>
<dbReference type="Gene3D" id="4.10.280.10">
    <property type="entry name" value="Helix-loop-helix DNA-binding domain"/>
    <property type="match status" value="1"/>
</dbReference>
<comment type="caution">
    <text evidence="1">The sequence shown here is derived from an EMBL/GenBank/DDBJ whole genome shotgun (WGS) entry which is preliminary data.</text>
</comment>
<name>A0ABS8YMW3_9BACL</name>
<dbReference type="InterPro" id="IPR018540">
    <property type="entry name" value="Spo0E-like"/>
</dbReference>
<gene>
    <name evidence="1" type="ORF">LQV63_20405</name>
</gene>
<dbReference type="InterPro" id="IPR036638">
    <property type="entry name" value="HLH_DNA-bd_sf"/>
</dbReference>
<dbReference type="RefSeq" id="WP_233698058.1">
    <property type="nucleotide sequence ID" value="NZ_JAJNBZ010000019.1"/>
</dbReference>